<dbReference type="InterPro" id="IPR030887">
    <property type="entry name" value="Beta-barrel_YaiO"/>
</dbReference>
<dbReference type="PANTHER" id="PTHR44943">
    <property type="entry name" value="CELLULOSE SYNTHASE OPERON PROTEIN C"/>
    <property type="match status" value="1"/>
</dbReference>
<evidence type="ECO:0000259" key="4">
    <source>
        <dbReference type="Pfam" id="PF19413"/>
    </source>
</evidence>
<evidence type="ECO:0000256" key="2">
    <source>
        <dbReference type="ARBA" id="ARBA00022803"/>
    </source>
</evidence>
<dbReference type="Pfam" id="PF14559">
    <property type="entry name" value="TPR_19"/>
    <property type="match status" value="2"/>
</dbReference>
<evidence type="ECO:0000313" key="5">
    <source>
        <dbReference type="EMBL" id="HAU2396098.1"/>
    </source>
</evidence>
<dbReference type="InterPro" id="IPR019734">
    <property type="entry name" value="TPR_rpt"/>
</dbReference>
<dbReference type="Gene3D" id="1.25.40.10">
    <property type="entry name" value="Tetratricopeptide repeat domain"/>
    <property type="match status" value="2"/>
</dbReference>
<sequence length="577" mass="66303">MDRVLLWTTVQIMFFVSAFMSTKALSLTDVELHLLPSLPSYIVPLYKDKTEDSTVAPLNLSSIKESYSQKKYQQTLINGQNYLKTYPNDSDVQLFIALSYYQLKRYPEAINNFKSILNRHPNYQDALYGLIRSNIAYKQYQEAQVLIQNGLHQYPDDLVLLEFKLRIKTTMNTTQESLSISPTQESTSLNLSSIKTSYTQKKYQQTLINGQNYLKTYPNDSDVQLFVALSYYQLKRYPEAINNFKSILNRHPNYQDALYGLIRSNIAYKQYQEAQVLVQQGLRKDPGDLMLVDFKLKIKTIINQPQEFSSVQKKIKKLTSSAPQPSNLLKKKIDEVQADLPYYELTAFTINADVNKPDSIWDWSSVFLYRKSKQGAYGVGVNYANRQGTGDPQVLFNAQPKLNDSVWLDLSYAYANNPNLFPKNKVFAEGYAKLGKTVVLSVGDQYNQIENKYFNAYTGSIAKYVGNYYLSFRPTHFVPKSGPKSTLYTVKVRKYSDTEPNQYIGVILASGYSPDLYDLLSVDFIKVKNSIFWIEGLQSISKKLAFIYGSGYEIQVFPNRLTRRLAYLNIGLKIRLE</sequence>
<dbReference type="Proteomes" id="UP000863577">
    <property type="component" value="Unassembled WGS sequence"/>
</dbReference>
<evidence type="ECO:0000256" key="1">
    <source>
        <dbReference type="ARBA" id="ARBA00022737"/>
    </source>
</evidence>
<evidence type="ECO:0000313" key="6">
    <source>
        <dbReference type="Proteomes" id="UP000863577"/>
    </source>
</evidence>
<name>A0AAQ2DJ14_LEGPN</name>
<protein>
    <submittedName>
        <fullName evidence="5">YaiO family outer membrane beta-barrel protein</fullName>
    </submittedName>
</protein>
<evidence type="ECO:0000256" key="3">
    <source>
        <dbReference type="PROSITE-ProRule" id="PRU00339"/>
    </source>
</evidence>
<keyword evidence="2 3" id="KW-0802">TPR repeat</keyword>
<dbReference type="NCBIfam" id="TIGR04390">
    <property type="entry name" value="OMP_YaiO_dom"/>
    <property type="match status" value="1"/>
</dbReference>
<dbReference type="SMART" id="SM00028">
    <property type="entry name" value="TPR"/>
    <property type="match status" value="3"/>
</dbReference>
<gene>
    <name evidence="5" type="primary">yaiO</name>
    <name evidence="5" type="ORF">JBK99_07100</name>
</gene>
<organism evidence="5 6">
    <name type="scientific">Legionella pneumophila</name>
    <dbReference type="NCBI Taxonomy" id="446"/>
    <lineage>
        <taxon>Bacteria</taxon>
        <taxon>Pseudomonadati</taxon>
        <taxon>Pseudomonadota</taxon>
        <taxon>Gammaproteobacteria</taxon>
        <taxon>Legionellales</taxon>
        <taxon>Legionellaceae</taxon>
        <taxon>Legionella</taxon>
    </lineage>
</organism>
<feature type="repeat" description="TPR" evidence="3">
    <location>
        <begin position="90"/>
        <end position="123"/>
    </location>
</feature>
<dbReference type="EMBL" id="DACWOD010000004">
    <property type="protein sequence ID" value="HAU2396098.1"/>
    <property type="molecule type" value="Genomic_DNA"/>
</dbReference>
<feature type="repeat" description="TPR" evidence="3">
    <location>
        <begin position="221"/>
        <end position="254"/>
    </location>
</feature>
<dbReference type="InterPro" id="IPR011990">
    <property type="entry name" value="TPR-like_helical_dom_sf"/>
</dbReference>
<dbReference type="Pfam" id="PF19413">
    <property type="entry name" value="YaiO"/>
    <property type="match status" value="1"/>
</dbReference>
<dbReference type="AlphaFoldDB" id="A0AAQ2DJ14"/>
<reference evidence="5" key="1">
    <citation type="journal article" date="2018" name="Genome Biol.">
        <title>SKESA: strategic k-mer extension for scrupulous assemblies.</title>
        <authorList>
            <person name="Souvorov A."/>
            <person name="Agarwala R."/>
            <person name="Lipman D.J."/>
        </authorList>
    </citation>
    <scope>NUCLEOTIDE SEQUENCE</scope>
    <source>
        <strain evidence="5">CL18-200174</strain>
    </source>
</reference>
<dbReference type="RefSeq" id="WP_080454190.1">
    <property type="nucleotide sequence ID" value="NZ_LOMB01000095.1"/>
</dbReference>
<dbReference type="SUPFAM" id="SSF48452">
    <property type="entry name" value="TPR-like"/>
    <property type="match status" value="1"/>
</dbReference>
<accession>A0AAQ2DJ14</accession>
<dbReference type="PROSITE" id="PS50005">
    <property type="entry name" value="TPR"/>
    <property type="match status" value="2"/>
</dbReference>
<feature type="domain" description="YaiO beta-barrel" evidence="4">
    <location>
        <begin position="360"/>
        <end position="516"/>
    </location>
</feature>
<proteinExistence type="predicted"/>
<dbReference type="PANTHER" id="PTHR44943:SF8">
    <property type="entry name" value="TPR REPEAT-CONTAINING PROTEIN MJ0263"/>
    <property type="match status" value="1"/>
</dbReference>
<dbReference type="InterPro" id="IPR051685">
    <property type="entry name" value="Ycf3/AcsC/BcsC/TPR_MFPF"/>
</dbReference>
<keyword evidence="1" id="KW-0677">Repeat</keyword>
<comment type="caution">
    <text evidence="5">The sequence shown here is derived from an EMBL/GenBank/DDBJ whole genome shotgun (WGS) entry which is preliminary data.</text>
</comment>
<reference evidence="5" key="2">
    <citation type="submission" date="2019-09" db="EMBL/GenBank/DDBJ databases">
        <authorList>
            <consortium name="NCBI Pathogen Detection Project"/>
        </authorList>
    </citation>
    <scope>NUCLEOTIDE SEQUENCE</scope>
    <source>
        <strain evidence="5">CL18-200174</strain>
    </source>
</reference>